<dbReference type="Gene3D" id="1.10.101.10">
    <property type="entry name" value="PGBD-like superfamily/PGBD"/>
    <property type="match status" value="1"/>
</dbReference>
<dbReference type="CDD" id="cd00102">
    <property type="entry name" value="IPT"/>
    <property type="match status" value="1"/>
</dbReference>
<dbReference type="EMBL" id="MHUW01000004">
    <property type="protein sequence ID" value="OHA84241.1"/>
    <property type="molecule type" value="Genomic_DNA"/>
</dbReference>
<evidence type="ECO:0000313" key="2">
    <source>
        <dbReference type="EMBL" id="OHA84241.1"/>
    </source>
</evidence>
<evidence type="ECO:0000313" key="3">
    <source>
        <dbReference type="Proteomes" id="UP000177987"/>
    </source>
</evidence>
<dbReference type="InterPro" id="IPR014756">
    <property type="entry name" value="Ig_E-set"/>
</dbReference>
<dbReference type="Proteomes" id="UP000177987">
    <property type="component" value="Unassembled WGS sequence"/>
</dbReference>
<dbReference type="SUPFAM" id="SSF81296">
    <property type="entry name" value="E set domains"/>
    <property type="match status" value="2"/>
</dbReference>
<dbReference type="SUPFAM" id="SSF47090">
    <property type="entry name" value="PGBD-like"/>
    <property type="match status" value="1"/>
</dbReference>
<dbReference type="STRING" id="1802727.A2937_00380"/>
<protein>
    <recommendedName>
        <fullName evidence="1">IPT/TIG domain-containing protein</fullName>
    </recommendedName>
</protein>
<dbReference type="Gene3D" id="2.60.40.10">
    <property type="entry name" value="Immunoglobulins"/>
    <property type="match status" value="2"/>
</dbReference>
<dbReference type="InterPro" id="IPR036365">
    <property type="entry name" value="PGBD-like_sf"/>
</dbReference>
<name>A0A1G2SIM0_9BACT</name>
<accession>A0A1G2SIM0</accession>
<sequence length="311" mass="33360">MKIHSLVIAIFLTTPVFVFAATDDLIRSLKVGMRGEDVRVLQVVLNNDPETRIAVSGAGSPGKETDYFGPATKRALIKFQEKYREEVLVPVGLTAGTGFFGEKTRIKVIELRTKGAKTTAIKSPTIKNDVFVMFPSQYSGKPGTTITLSGSGFTSKDNIIYFGADHAVEKASSWNGRSITFNIPRIPKGNYHIWVKNAQGESNKDAFFVVTDGVTPEPVIESMAPAQGARGSVVTLTGSGFATTENTIRAGGMVLENISSPDGRTLSFLIPKDTLAATTTSASSKVVSVPIWLYVVNENGVSSGKSFTLEL</sequence>
<dbReference type="InterPro" id="IPR036366">
    <property type="entry name" value="PGBDSf"/>
</dbReference>
<reference evidence="2 3" key="1">
    <citation type="journal article" date="2016" name="Nat. Commun.">
        <title>Thousands of microbial genomes shed light on interconnected biogeochemical processes in an aquifer system.</title>
        <authorList>
            <person name="Anantharaman K."/>
            <person name="Brown C.T."/>
            <person name="Hug L.A."/>
            <person name="Sharon I."/>
            <person name="Castelle C.J."/>
            <person name="Probst A.J."/>
            <person name="Thomas B.C."/>
            <person name="Singh A."/>
            <person name="Wilkins M.J."/>
            <person name="Karaoz U."/>
            <person name="Brodie E.L."/>
            <person name="Williams K.H."/>
            <person name="Hubbard S.S."/>
            <person name="Banfield J.F."/>
        </authorList>
    </citation>
    <scope>NUCLEOTIDE SEQUENCE [LARGE SCALE GENOMIC DNA]</scope>
</reference>
<dbReference type="InterPro" id="IPR002909">
    <property type="entry name" value="IPT_dom"/>
</dbReference>
<dbReference type="Pfam" id="PF01833">
    <property type="entry name" value="TIG"/>
    <property type="match status" value="2"/>
</dbReference>
<proteinExistence type="predicted"/>
<evidence type="ECO:0000259" key="1">
    <source>
        <dbReference type="Pfam" id="PF01833"/>
    </source>
</evidence>
<organism evidence="2 3">
    <name type="scientific">Candidatus Yonathbacteria bacterium RIFCSPLOWO2_01_FULL_47_33b</name>
    <dbReference type="NCBI Taxonomy" id="1802727"/>
    <lineage>
        <taxon>Bacteria</taxon>
        <taxon>Candidatus Yonathiibacteriota</taxon>
    </lineage>
</organism>
<comment type="caution">
    <text evidence="2">The sequence shown here is derived from an EMBL/GenBank/DDBJ whole genome shotgun (WGS) entry which is preliminary data.</text>
</comment>
<feature type="domain" description="IPT/TIG" evidence="1">
    <location>
        <begin position="137"/>
        <end position="200"/>
    </location>
</feature>
<dbReference type="InterPro" id="IPR013783">
    <property type="entry name" value="Ig-like_fold"/>
</dbReference>
<gene>
    <name evidence="2" type="ORF">A2937_00380</name>
</gene>
<dbReference type="AlphaFoldDB" id="A0A1G2SIM0"/>
<feature type="domain" description="IPT/TIG" evidence="1">
    <location>
        <begin position="218"/>
        <end position="308"/>
    </location>
</feature>